<dbReference type="EMBL" id="MU151091">
    <property type="protein sequence ID" value="KAF9451127.1"/>
    <property type="molecule type" value="Genomic_DNA"/>
</dbReference>
<dbReference type="PANTHER" id="PTHR12357">
    <property type="entry name" value="YTH YT521-B HOMOLOGY DOMAIN-CONTAINING"/>
    <property type="match status" value="1"/>
</dbReference>
<dbReference type="GO" id="GO:0005654">
    <property type="term" value="C:nucleoplasm"/>
    <property type="evidence" value="ECO:0007669"/>
    <property type="project" value="TreeGrafter"/>
</dbReference>
<dbReference type="OrthoDB" id="6103986at2759"/>
<dbReference type="InterPro" id="IPR007275">
    <property type="entry name" value="YTH_domain"/>
</dbReference>
<dbReference type="InterPro" id="IPR012677">
    <property type="entry name" value="Nucleotide-bd_a/b_plait_sf"/>
</dbReference>
<dbReference type="CDD" id="cd21134">
    <property type="entry name" value="YTH"/>
    <property type="match status" value="1"/>
</dbReference>
<feature type="domain" description="RRM" evidence="3">
    <location>
        <begin position="1"/>
        <end position="91"/>
    </location>
</feature>
<feature type="region of interest" description="Disordered" evidence="2">
    <location>
        <begin position="21"/>
        <end position="48"/>
    </location>
</feature>
<feature type="compositionally biased region" description="Low complexity" evidence="2">
    <location>
        <begin position="178"/>
        <end position="190"/>
    </location>
</feature>
<evidence type="ECO:0008006" key="7">
    <source>
        <dbReference type="Google" id="ProtNLM"/>
    </source>
</evidence>
<dbReference type="Gene3D" id="3.30.70.330">
    <property type="match status" value="1"/>
</dbReference>
<keyword evidence="1" id="KW-0694">RNA-binding</keyword>
<feature type="compositionally biased region" description="Polar residues" evidence="2">
    <location>
        <begin position="21"/>
        <end position="34"/>
    </location>
</feature>
<dbReference type="PANTHER" id="PTHR12357:SF3">
    <property type="entry name" value="YTH DOMAIN-CONTAINING PROTEIN 1"/>
    <property type="match status" value="1"/>
</dbReference>
<dbReference type="InterPro" id="IPR000504">
    <property type="entry name" value="RRM_dom"/>
</dbReference>
<dbReference type="Proteomes" id="UP000807342">
    <property type="component" value="Unassembled WGS sequence"/>
</dbReference>
<evidence type="ECO:0000259" key="3">
    <source>
        <dbReference type="PROSITE" id="PS50102"/>
    </source>
</evidence>
<reference evidence="5" key="1">
    <citation type="submission" date="2020-11" db="EMBL/GenBank/DDBJ databases">
        <authorList>
            <consortium name="DOE Joint Genome Institute"/>
            <person name="Ahrendt S."/>
            <person name="Riley R."/>
            <person name="Andreopoulos W."/>
            <person name="Labutti K."/>
            <person name="Pangilinan J."/>
            <person name="Ruiz-Duenas F.J."/>
            <person name="Barrasa J.M."/>
            <person name="Sanchez-Garcia M."/>
            <person name="Camarero S."/>
            <person name="Miyauchi S."/>
            <person name="Serrano A."/>
            <person name="Linde D."/>
            <person name="Babiker R."/>
            <person name="Drula E."/>
            <person name="Ayuso-Fernandez I."/>
            <person name="Pacheco R."/>
            <person name="Padilla G."/>
            <person name="Ferreira P."/>
            <person name="Barriuso J."/>
            <person name="Kellner H."/>
            <person name="Castanera R."/>
            <person name="Alfaro M."/>
            <person name="Ramirez L."/>
            <person name="Pisabarro A.G."/>
            <person name="Kuo A."/>
            <person name="Tritt A."/>
            <person name="Lipzen A."/>
            <person name="He G."/>
            <person name="Yan M."/>
            <person name="Ng V."/>
            <person name="Cullen D."/>
            <person name="Martin F."/>
            <person name="Rosso M.-N."/>
            <person name="Henrissat B."/>
            <person name="Hibbett D."/>
            <person name="Martinez A.T."/>
            <person name="Grigoriev I.V."/>
        </authorList>
    </citation>
    <scope>NUCLEOTIDE SEQUENCE</scope>
    <source>
        <strain evidence="5">MF-IS2</strain>
    </source>
</reference>
<feature type="region of interest" description="Disordered" evidence="2">
    <location>
        <begin position="160"/>
        <end position="190"/>
    </location>
</feature>
<dbReference type="GO" id="GO:0003729">
    <property type="term" value="F:mRNA binding"/>
    <property type="evidence" value="ECO:0007669"/>
    <property type="project" value="TreeGrafter"/>
</dbReference>
<dbReference type="InterPro" id="IPR045168">
    <property type="entry name" value="YTH_prot"/>
</dbReference>
<feature type="compositionally biased region" description="Acidic residues" evidence="2">
    <location>
        <begin position="386"/>
        <end position="397"/>
    </location>
</feature>
<feature type="compositionally biased region" description="Basic residues" evidence="2">
    <location>
        <begin position="484"/>
        <end position="493"/>
    </location>
</feature>
<evidence type="ECO:0000256" key="2">
    <source>
        <dbReference type="SAM" id="MobiDB-lite"/>
    </source>
</evidence>
<keyword evidence="6" id="KW-1185">Reference proteome</keyword>
<evidence type="ECO:0000313" key="6">
    <source>
        <dbReference type="Proteomes" id="UP000807342"/>
    </source>
</evidence>
<proteinExistence type="predicted"/>
<organism evidence="5 6">
    <name type="scientific">Macrolepiota fuliginosa MF-IS2</name>
    <dbReference type="NCBI Taxonomy" id="1400762"/>
    <lineage>
        <taxon>Eukaryota</taxon>
        <taxon>Fungi</taxon>
        <taxon>Dikarya</taxon>
        <taxon>Basidiomycota</taxon>
        <taxon>Agaricomycotina</taxon>
        <taxon>Agaricomycetes</taxon>
        <taxon>Agaricomycetidae</taxon>
        <taxon>Agaricales</taxon>
        <taxon>Agaricineae</taxon>
        <taxon>Agaricaceae</taxon>
        <taxon>Macrolepiota</taxon>
    </lineage>
</organism>
<accession>A0A9P5XGS3</accession>
<feature type="domain" description="YTH" evidence="4">
    <location>
        <begin position="200"/>
        <end position="461"/>
    </location>
</feature>
<dbReference type="GO" id="GO:1990247">
    <property type="term" value="F:N6-methyladenosine-containing RNA reader activity"/>
    <property type="evidence" value="ECO:0007669"/>
    <property type="project" value="TreeGrafter"/>
</dbReference>
<dbReference type="InterPro" id="IPR035979">
    <property type="entry name" value="RBD_domain_sf"/>
</dbReference>
<comment type="caution">
    <text evidence="5">The sequence shown here is derived from an EMBL/GenBank/DDBJ whole genome shotgun (WGS) entry which is preliminary data.</text>
</comment>
<feature type="region of interest" description="Disordered" evidence="2">
    <location>
        <begin position="470"/>
        <end position="509"/>
    </location>
</feature>
<feature type="compositionally biased region" description="Polar residues" evidence="2">
    <location>
        <begin position="335"/>
        <end position="353"/>
    </location>
</feature>
<dbReference type="GO" id="GO:0000398">
    <property type="term" value="P:mRNA splicing, via spliceosome"/>
    <property type="evidence" value="ECO:0007669"/>
    <property type="project" value="TreeGrafter"/>
</dbReference>
<dbReference type="PROSITE" id="PS50102">
    <property type="entry name" value="RRM"/>
    <property type="match status" value="1"/>
</dbReference>
<dbReference type="PROSITE" id="PS50882">
    <property type="entry name" value="YTH"/>
    <property type="match status" value="1"/>
</dbReference>
<dbReference type="GO" id="GO:0000381">
    <property type="term" value="P:regulation of alternative mRNA splicing, via spliceosome"/>
    <property type="evidence" value="ECO:0007669"/>
    <property type="project" value="TreeGrafter"/>
</dbReference>
<protein>
    <recommendedName>
        <fullName evidence="7">YTH domain-containing protein</fullName>
    </recommendedName>
</protein>
<sequence>MWVGNIPSDATHDELQKFFNQPLASTTGDSSTSARRPPTDHQRGSGVTSIFPIPKSSCVFVNYRAEEYLTHAIETFNGRPLRPYDPRSLKLVCRVRKRDDDLKAGVGGQRGQGLHTKWIKDQRLKGKHVQSGTPVPVADHYSQASGVGAQDGVDQLTTHTSDLTLSSDEEGKRRTQTSHRSSSGSFTSTDSSFLSNFFPERYFILKSLTQYDLDLSVQHGVWATQKHNEGILDQAYRTSKDVFLIFGVNKSGEFYGYAKMAGPLQHGEKDIMWASRTPRLPSRPGTSGSTTQATSPNPTENRAAPERFTGGGDDVSSKTPGPKRDLNSAPAELGQSRTRPSLGGSNEARSSTLPDEGFALDPQAPLRAIRTQAKSRPAAGPSLLMVDEEHEDDTGADDESRHGREDTWGDSFRVEWLCTERLPFHWTRNLRNPWNHDKEVKISRDGTELEPSVGETLLNAWEVMRASGGEIPSNLPISGNTARRGQHARKHNPMGRSVEESTPKGQTRS</sequence>
<dbReference type="Gene3D" id="3.10.590.10">
    <property type="entry name" value="ph1033 like domains"/>
    <property type="match status" value="2"/>
</dbReference>
<evidence type="ECO:0000256" key="1">
    <source>
        <dbReference type="PROSITE-ProRule" id="PRU00176"/>
    </source>
</evidence>
<dbReference type="AlphaFoldDB" id="A0A9P5XGS3"/>
<name>A0A9P5XGS3_9AGAR</name>
<evidence type="ECO:0000313" key="5">
    <source>
        <dbReference type="EMBL" id="KAF9451127.1"/>
    </source>
</evidence>
<feature type="region of interest" description="Disordered" evidence="2">
    <location>
        <begin position="276"/>
        <end position="406"/>
    </location>
</feature>
<dbReference type="Pfam" id="PF04146">
    <property type="entry name" value="YTH"/>
    <property type="match status" value="1"/>
</dbReference>
<dbReference type="SUPFAM" id="SSF54928">
    <property type="entry name" value="RNA-binding domain, RBD"/>
    <property type="match status" value="1"/>
</dbReference>
<evidence type="ECO:0000259" key="4">
    <source>
        <dbReference type="PROSITE" id="PS50882"/>
    </source>
</evidence>
<gene>
    <name evidence="5" type="ORF">P691DRAFT_663895</name>
</gene>
<feature type="compositionally biased region" description="Polar residues" evidence="2">
    <location>
        <begin position="284"/>
        <end position="300"/>
    </location>
</feature>